<organism evidence="3 4">
    <name type="scientific">Aristolochia fimbriata</name>
    <name type="common">White veined hardy Dutchman's pipe vine</name>
    <dbReference type="NCBI Taxonomy" id="158543"/>
    <lineage>
        <taxon>Eukaryota</taxon>
        <taxon>Viridiplantae</taxon>
        <taxon>Streptophyta</taxon>
        <taxon>Embryophyta</taxon>
        <taxon>Tracheophyta</taxon>
        <taxon>Spermatophyta</taxon>
        <taxon>Magnoliopsida</taxon>
        <taxon>Magnoliidae</taxon>
        <taxon>Piperales</taxon>
        <taxon>Aristolochiaceae</taxon>
        <taxon>Aristolochia</taxon>
    </lineage>
</organism>
<evidence type="ECO:0000313" key="3">
    <source>
        <dbReference type="EMBL" id="KAG9451344.1"/>
    </source>
</evidence>
<keyword evidence="2" id="KW-0732">Signal</keyword>
<keyword evidence="4" id="KW-1185">Reference proteome</keyword>
<feature type="compositionally biased region" description="Pro residues" evidence="1">
    <location>
        <begin position="75"/>
        <end position="85"/>
    </location>
</feature>
<dbReference type="AlphaFoldDB" id="A0AAV7ESF2"/>
<accession>A0AAV7ESF2</accession>
<feature type="compositionally biased region" description="Basic and acidic residues" evidence="1">
    <location>
        <begin position="26"/>
        <end position="43"/>
    </location>
</feature>
<feature type="region of interest" description="Disordered" evidence="1">
    <location>
        <begin position="61"/>
        <end position="85"/>
    </location>
</feature>
<feature type="chain" id="PRO_5043619484" evidence="2">
    <location>
        <begin position="27"/>
        <end position="85"/>
    </location>
</feature>
<name>A0AAV7ESF2_ARIFI</name>
<evidence type="ECO:0000313" key="4">
    <source>
        <dbReference type="Proteomes" id="UP000825729"/>
    </source>
</evidence>
<dbReference type="PANTHER" id="PTHR37908:SF3">
    <property type="entry name" value="TRANSMEMBRANE PROTEIN"/>
    <property type="match status" value="1"/>
</dbReference>
<proteinExistence type="predicted"/>
<protein>
    <submittedName>
        <fullName evidence="3">Uncharacterized protein</fullName>
    </submittedName>
</protein>
<dbReference type="PANTHER" id="PTHR37908">
    <property type="entry name" value="TRANSMEMBRANE PROTEIN"/>
    <property type="match status" value="1"/>
</dbReference>
<evidence type="ECO:0000256" key="2">
    <source>
        <dbReference type="SAM" id="SignalP"/>
    </source>
</evidence>
<sequence>MQRSSYFLAIVFISVLLALSFTPGHGRKDLRSDSEKRASGKQLEKEWQEGRVLTVYTDYEEPGANVNPRTGDILFPPPSVAPEPS</sequence>
<reference evidence="3 4" key="1">
    <citation type="submission" date="2021-07" db="EMBL/GenBank/DDBJ databases">
        <title>The Aristolochia fimbriata genome: insights into angiosperm evolution, floral development and chemical biosynthesis.</title>
        <authorList>
            <person name="Jiao Y."/>
        </authorList>
    </citation>
    <scope>NUCLEOTIDE SEQUENCE [LARGE SCALE GENOMIC DNA]</scope>
    <source>
        <strain evidence="3">IBCAS-2021</strain>
        <tissue evidence="3">Leaf</tissue>
    </source>
</reference>
<dbReference type="Proteomes" id="UP000825729">
    <property type="component" value="Unassembled WGS sequence"/>
</dbReference>
<gene>
    <name evidence="3" type="ORF">H6P81_011309</name>
</gene>
<comment type="caution">
    <text evidence="3">The sequence shown here is derived from an EMBL/GenBank/DDBJ whole genome shotgun (WGS) entry which is preliminary data.</text>
</comment>
<evidence type="ECO:0000256" key="1">
    <source>
        <dbReference type="SAM" id="MobiDB-lite"/>
    </source>
</evidence>
<feature type="region of interest" description="Disordered" evidence="1">
    <location>
        <begin position="23"/>
        <end position="43"/>
    </location>
</feature>
<feature type="signal peptide" evidence="2">
    <location>
        <begin position="1"/>
        <end position="26"/>
    </location>
</feature>
<dbReference type="EMBL" id="JAINDJ010000004">
    <property type="protein sequence ID" value="KAG9451344.1"/>
    <property type="molecule type" value="Genomic_DNA"/>
</dbReference>